<gene>
    <name evidence="3" type="ORF">EE52_0216795</name>
</gene>
<feature type="transmembrane region" description="Helical" evidence="1">
    <location>
        <begin position="175"/>
        <end position="194"/>
    </location>
</feature>
<dbReference type="PANTHER" id="PTHR35797:SF1">
    <property type="entry name" value="PROTEASE"/>
    <property type="match status" value="1"/>
</dbReference>
<evidence type="ECO:0000313" key="3">
    <source>
        <dbReference type="EMBL" id="KFX73694.1"/>
    </source>
</evidence>
<keyword evidence="1" id="KW-0812">Transmembrane</keyword>
<proteinExistence type="predicted"/>
<dbReference type="EMBL" id="JMZZ02000213">
    <property type="protein sequence ID" value="KFX73694.1"/>
    <property type="molecule type" value="Genomic_DNA"/>
</dbReference>
<dbReference type="GO" id="GO:0004175">
    <property type="term" value="F:endopeptidase activity"/>
    <property type="evidence" value="ECO:0007669"/>
    <property type="project" value="UniProtKB-ARBA"/>
</dbReference>
<dbReference type="PATRIC" id="fig|817.53.peg.3464"/>
<keyword evidence="1" id="KW-1133">Transmembrane helix</keyword>
<feature type="transmembrane region" description="Helical" evidence="1">
    <location>
        <begin position="149"/>
        <end position="169"/>
    </location>
</feature>
<feature type="transmembrane region" description="Helical" evidence="1">
    <location>
        <begin position="234"/>
        <end position="256"/>
    </location>
</feature>
<feature type="transmembrane region" description="Helical" evidence="1">
    <location>
        <begin position="201"/>
        <end position="219"/>
    </location>
</feature>
<evidence type="ECO:0000259" key="2">
    <source>
        <dbReference type="Pfam" id="PF02517"/>
    </source>
</evidence>
<feature type="transmembrane region" description="Helical" evidence="1">
    <location>
        <begin position="12"/>
        <end position="31"/>
    </location>
</feature>
<dbReference type="RefSeq" id="WP_044301363.1">
    <property type="nucleotide sequence ID" value="NZ_CP036542.1"/>
</dbReference>
<keyword evidence="1" id="KW-0472">Membrane</keyword>
<accession>A0A0I9UMM1</accession>
<comment type="caution">
    <text evidence="3">The sequence shown here is derived from an EMBL/GenBank/DDBJ whole genome shotgun (WGS) entry which is preliminary data.</text>
</comment>
<dbReference type="PANTHER" id="PTHR35797">
    <property type="entry name" value="PROTEASE-RELATED"/>
    <property type="match status" value="1"/>
</dbReference>
<organism evidence="3">
    <name type="scientific">Bacteroides fragilis</name>
    <dbReference type="NCBI Taxonomy" id="817"/>
    <lineage>
        <taxon>Bacteria</taxon>
        <taxon>Pseudomonadati</taxon>
        <taxon>Bacteroidota</taxon>
        <taxon>Bacteroidia</taxon>
        <taxon>Bacteroidales</taxon>
        <taxon>Bacteroidaceae</taxon>
        <taxon>Bacteroides</taxon>
    </lineage>
</organism>
<feature type="transmembrane region" description="Helical" evidence="1">
    <location>
        <begin position="37"/>
        <end position="57"/>
    </location>
</feature>
<protein>
    <recommendedName>
        <fullName evidence="2">CAAX prenyl protease 2/Lysostaphin resistance protein A-like domain-containing protein</fullName>
    </recommendedName>
</protein>
<name>A0A0I9UMM1_BACFG</name>
<feature type="transmembrane region" description="Helical" evidence="1">
    <location>
        <begin position="78"/>
        <end position="99"/>
    </location>
</feature>
<feature type="domain" description="CAAX prenyl protease 2/Lysostaphin resistance protein A-like" evidence="2">
    <location>
        <begin position="118"/>
        <end position="214"/>
    </location>
</feature>
<dbReference type="AlphaFoldDB" id="A0A0I9UMM1"/>
<feature type="transmembrane region" description="Helical" evidence="1">
    <location>
        <begin position="119"/>
        <end position="137"/>
    </location>
</feature>
<dbReference type="Pfam" id="PF02517">
    <property type="entry name" value="Rce1-like"/>
    <property type="match status" value="1"/>
</dbReference>
<sequence length="265" mass="30972">MREIIEKHPLIIFYGLALGGMLIINIIMATLLTSVPYYLSVFTQWSPALAAITIFSMKNSKLRIYSLVTKTFFRLKYLQWYLISLIIPIIICGITYIFLLIAGIPQWNIIKEDFHNSNYVFYLFIMFFGCYGEEIGWRGFMLPYLRKKHSLFLSSLIIGVCWGLWHLYFKAGFCGFIIHMIMVIEISFIISWLCTKTNGNIMVATIFHTSFNLFSFIFFKEIVFAKIVNSQSILSLYGIIAISFAPLCIWSIRYMFINQKFQNKK</sequence>
<reference evidence="3" key="2">
    <citation type="submission" date="2014-07" db="EMBL/GenBank/DDBJ databases">
        <title>Genetics and epidemiology of antimicrobial resistance in B. fragilis group.</title>
        <authorList>
            <person name="Sydenham T.V."/>
            <person name="Hasman H."/>
            <person name="Kemp M."/>
            <person name="Justesen U.S."/>
        </authorList>
    </citation>
    <scope>NUCLEOTIDE SEQUENCE [LARGE SCALE GENOMIC DNA]</scope>
    <source>
        <strain evidence="3">DCMOUH0018B</strain>
    </source>
</reference>
<dbReference type="InterPro" id="IPR003675">
    <property type="entry name" value="Rce1/LyrA-like_dom"/>
</dbReference>
<dbReference type="GO" id="GO:0080120">
    <property type="term" value="P:CAAX-box protein maturation"/>
    <property type="evidence" value="ECO:0007669"/>
    <property type="project" value="UniProtKB-ARBA"/>
</dbReference>
<reference evidence="3" key="1">
    <citation type="book" date="2014" name="THE 24TH EUROPEAN CONGRESS OF CLINICAL MICROBIOLOGY AND INFECTIOUS DISEASES" publisher="ECCMID 2014" city="Barcelona, Spain">
        <title>Identification of resistance genes in three multidrug-resistant Bacteroides fragilis isolates by whole genome sequencing.</title>
        <editorList>
            <person name="Unknown"/>
            <person name="A."/>
        </editorList>
        <authorList>
            <person name="Sydenham T.V."/>
            <person name="Hasman H."/>
            <person name="Wang M."/>
            <person name="Soki J."/>
            <person name="Nagy E."/>
            <person name="Justesen U.S."/>
        </authorList>
    </citation>
    <scope>NUCLEOTIDE SEQUENCE</scope>
    <source>
        <strain evidence="3">DCMOUH0018B</strain>
    </source>
</reference>
<evidence type="ECO:0000256" key="1">
    <source>
        <dbReference type="SAM" id="Phobius"/>
    </source>
</evidence>
<dbReference type="InterPro" id="IPR042150">
    <property type="entry name" value="MmRce1-like"/>
</dbReference>